<dbReference type="InterPro" id="IPR036390">
    <property type="entry name" value="WH_DNA-bd_sf"/>
</dbReference>
<dbReference type="Gene3D" id="3.40.190.10">
    <property type="entry name" value="Periplasmic binding protein-like II"/>
    <property type="match status" value="2"/>
</dbReference>
<reference evidence="6 7" key="1">
    <citation type="journal article" date="2008" name="Int. J. Syst. Evol. Microbiol.">
        <title>Amphritea japonica sp. nov. and Amphritea balenae sp. nov., isolated from the sediment adjacent to sperm whale carcasses off Kagoshima, Japan.</title>
        <authorList>
            <person name="Miyazaki M."/>
            <person name="Nogi Y."/>
            <person name="Fujiwara Y."/>
            <person name="Kawato M."/>
            <person name="Nagahama T."/>
            <person name="Kubokawa K."/>
            <person name="Horikoshi K."/>
        </authorList>
    </citation>
    <scope>NUCLEOTIDE SEQUENCE [LARGE SCALE GENOMIC DNA]</scope>
    <source>
        <strain evidence="6 7">ATCC BAA-1530</strain>
    </source>
</reference>
<dbReference type="KEGG" id="ajp:AMJAP_1707"/>
<dbReference type="GO" id="GO:0003677">
    <property type="term" value="F:DNA binding"/>
    <property type="evidence" value="ECO:0007669"/>
    <property type="project" value="UniProtKB-KW"/>
</dbReference>
<comment type="similarity">
    <text evidence="1">Belongs to the LysR transcriptional regulatory family.</text>
</comment>
<dbReference type="InterPro" id="IPR050389">
    <property type="entry name" value="LysR-type_TF"/>
</dbReference>
<sequence length="318" mass="35955">MNLDKIDLNLLVYLDVLLRERNVTRSASLLGITQPAMSNGLRRLRETLADPLLVRTSEGMVPTERASTLQPLIREVLASIEQAVEPDVEFDASSSSRVFRIMTSDYGEATLLPRLLERLRTDAPNVVLDILTPSDMSFLEVERGQVDLVINRFDAMPQSFHQLTLWKDSFSCLLSADNPIVDRFDLASYLQANHVWVSKTGMGAGMGLTPQDTKRLGWVDEALQRIGHRRHITVFTRHYQSASLMAEQKSLVVTIPTKAAQAQADNTRVVIRVPPFDVPEFELKMAWSPLLQHNSSHKWIRRLIAEVARDIEVEAEPY</sequence>
<keyword evidence="4" id="KW-0804">Transcription</keyword>
<name>A0A7R6PAA3_9GAMM</name>
<dbReference type="PANTHER" id="PTHR30118:SF15">
    <property type="entry name" value="TRANSCRIPTIONAL REGULATORY PROTEIN"/>
    <property type="match status" value="1"/>
</dbReference>
<dbReference type="GO" id="GO:0003700">
    <property type="term" value="F:DNA-binding transcription factor activity"/>
    <property type="evidence" value="ECO:0007669"/>
    <property type="project" value="InterPro"/>
</dbReference>
<dbReference type="Pfam" id="PF00126">
    <property type="entry name" value="HTH_1"/>
    <property type="match status" value="1"/>
</dbReference>
<evidence type="ECO:0000313" key="6">
    <source>
        <dbReference type="EMBL" id="BBB26302.1"/>
    </source>
</evidence>
<accession>A0A7R6PAA3</accession>
<keyword evidence="3" id="KW-0238">DNA-binding</keyword>
<evidence type="ECO:0000256" key="4">
    <source>
        <dbReference type="ARBA" id="ARBA00023163"/>
    </source>
</evidence>
<keyword evidence="7" id="KW-1185">Reference proteome</keyword>
<dbReference type="SUPFAM" id="SSF53850">
    <property type="entry name" value="Periplasmic binding protein-like II"/>
    <property type="match status" value="1"/>
</dbReference>
<dbReference type="PROSITE" id="PS50931">
    <property type="entry name" value="HTH_LYSR"/>
    <property type="match status" value="1"/>
</dbReference>
<dbReference type="EMBL" id="AP014545">
    <property type="protein sequence ID" value="BBB26302.1"/>
    <property type="molecule type" value="Genomic_DNA"/>
</dbReference>
<evidence type="ECO:0000313" key="7">
    <source>
        <dbReference type="Proteomes" id="UP000595663"/>
    </source>
</evidence>
<dbReference type="PANTHER" id="PTHR30118">
    <property type="entry name" value="HTH-TYPE TRANSCRIPTIONAL REGULATOR LEUO-RELATED"/>
    <property type="match status" value="1"/>
</dbReference>
<dbReference type="RefSeq" id="WP_019623279.1">
    <property type="nucleotide sequence ID" value="NZ_AP014545.1"/>
</dbReference>
<dbReference type="OrthoDB" id="8839911at2"/>
<keyword evidence="2" id="KW-0805">Transcription regulation</keyword>
<proteinExistence type="inferred from homology"/>
<dbReference type="InterPro" id="IPR037402">
    <property type="entry name" value="YidZ_PBP2"/>
</dbReference>
<dbReference type="Pfam" id="PF03466">
    <property type="entry name" value="LysR_substrate"/>
    <property type="match status" value="1"/>
</dbReference>
<dbReference type="Proteomes" id="UP000595663">
    <property type="component" value="Chromosome"/>
</dbReference>
<evidence type="ECO:0000256" key="2">
    <source>
        <dbReference type="ARBA" id="ARBA00023015"/>
    </source>
</evidence>
<protein>
    <submittedName>
        <fullName evidence="6">LysR family transcriptional regulator</fullName>
    </submittedName>
</protein>
<dbReference type="PRINTS" id="PR00039">
    <property type="entry name" value="HTHLYSR"/>
</dbReference>
<evidence type="ECO:0000256" key="3">
    <source>
        <dbReference type="ARBA" id="ARBA00023125"/>
    </source>
</evidence>
<evidence type="ECO:0000259" key="5">
    <source>
        <dbReference type="PROSITE" id="PS50931"/>
    </source>
</evidence>
<dbReference type="CDD" id="cd08417">
    <property type="entry name" value="PBP2_Nitroaromatics_like"/>
    <property type="match status" value="1"/>
</dbReference>
<organism evidence="6 7">
    <name type="scientific">Amphritea japonica ATCC BAA-1530</name>
    <dbReference type="NCBI Taxonomy" id="1278309"/>
    <lineage>
        <taxon>Bacteria</taxon>
        <taxon>Pseudomonadati</taxon>
        <taxon>Pseudomonadota</taxon>
        <taxon>Gammaproteobacteria</taxon>
        <taxon>Oceanospirillales</taxon>
        <taxon>Oceanospirillaceae</taxon>
        <taxon>Amphritea</taxon>
    </lineage>
</organism>
<dbReference type="InterPro" id="IPR036388">
    <property type="entry name" value="WH-like_DNA-bd_sf"/>
</dbReference>
<dbReference type="InterPro" id="IPR005119">
    <property type="entry name" value="LysR_subst-bd"/>
</dbReference>
<dbReference type="InterPro" id="IPR000847">
    <property type="entry name" value="LysR_HTH_N"/>
</dbReference>
<dbReference type="SUPFAM" id="SSF46785">
    <property type="entry name" value="Winged helix' DNA-binding domain"/>
    <property type="match status" value="1"/>
</dbReference>
<dbReference type="AlphaFoldDB" id="A0A7R6PAA3"/>
<feature type="domain" description="HTH lysR-type" evidence="5">
    <location>
        <begin position="6"/>
        <end position="63"/>
    </location>
</feature>
<dbReference type="Gene3D" id="1.10.10.10">
    <property type="entry name" value="Winged helix-like DNA-binding domain superfamily/Winged helix DNA-binding domain"/>
    <property type="match status" value="1"/>
</dbReference>
<evidence type="ECO:0000256" key="1">
    <source>
        <dbReference type="ARBA" id="ARBA00009437"/>
    </source>
</evidence>
<gene>
    <name evidence="6" type="ORF">AMJAP_1707</name>
</gene>